<dbReference type="EMBL" id="CP031699">
    <property type="protein sequence ID" value="QEY23694.1"/>
    <property type="molecule type" value="Genomic_DNA"/>
</dbReference>
<protein>
    <submittedName>
        <fullName evidence="1">Uncharacterized protein</fullName>
    </submittedName>
</protein>
<keyword evidence="2" id="KW-1185">Reference proteome</keyword>
<evidence type="ECO:0000313" key="2">
    <source>
        <dbReference type="Proteomes" id="UP000325536"/>
    </source>
</evidence>
<evidence type="ECO:0000313" key="1">
    <source>
        <dbReference type="EMBL" id="QEY23694.1"/>
    </source>
</evidence>
<gene>
    <name evidence="1" type="ORF">D0T90_03555</name>
</gene>
<accession>A0A5P3MQ66</accession>
<dbReference type="AlphaFoldDB" id="A0A5P3MQ66"/>
<sequence length="66" mass="7684">MFEIYRTGYFIMKTAAAVDISPSSGFMSSLAAKNRYFSICRRHFIQNLHINMNYFNIVAFLHTRAV</sequence>
<dbReference type="KEGG" id="naq:D0T90_03555"/>
<dbReference type="Proteomes" id="UP000325536">
    <property type="component" value="Chromosome"/>
</dbReference>
<name>A0A5P3MQ66_NEIAN</name>
<organism evidence="1 2">
    <name type="scientific">Neisseria animalis</name>
    <dbReference type="NCBI Taxonomy" id="492"/>
    <lineage>
        <taxon>Bacteria</taxon>
        <taxon>Pseudomonadati</taxon>
        <taxon>Pseudomonadota</taxon>
        <taxon>Betaproteobacteria</taxon>
        <taxon>Neisseriales</taxon>
        <taxon>Neisseriaceae</taxon>
        <taxon>Neisseria</taxon>
    </lineage>
</organism>
<proteinExistence type="predicted"/>
<reference evidence="1 2" key="1">
    <citation type="submission" date="2018-08" db="EMBL/GenBank/DDBJ databases">
        <title>Neisseria animalis ATCC 49930 complete genome.</title>
        <authorList>
            <person name="Veseli I.A."/>
            <person name="Mascarenhas dos Santos A.C."/>
            <person name="Buttler R."/>
            <person name="Pombert J.-F."/>
        </authorList>
    </citation>
    <scope>NUCLEOTIDE SEQUENCE [LARGE SCALE GENOMIC DNA]</scope>
    <source>
        <strain evidence="1 2">ATCC 49930</strain>
    </source>
</reference>